<dbReference type="InterPro" id="IPR001789">
    <property type="entry name" value="Sig_transdc_resp-reg_receiver"/>
</dbReference>
<dbReference type="SMART" id="SM00448">
    <property type="entry name" value="REC"/>
    <property type="match status" value="1"/>
</dbReference>
<keyword evidence="5" id="KW-0547">Nucleotide-binding</keyword>
<evidence type="ECO:0000256" key="2">
    <source>
        <dbReference type="ARBA" id="ARBA00012438"/>
    </source>
</evidence>
<dbReference type="Gene3D" id="3.40.50.2300">
    <property type="match status" value="1"/>
</dbReference>
<keyword evidence="16" id="KW-1185">Reference proteome</keyword>
<dbReference type="SUPFAM" id="SSF55874">
    <property type="entry name" value="ATPase domain of HSP90 chaperone/DNA topoisomerase II/histidine kinase"/>
    <property type="match status" value="1"/>
</dbReference>
<feature type="domain" description="Response regulatory" evidence="14">
    <location>
        <begin position="481"/>
        <end position="598"/>
    </location>
</feature>
<gene>
    <name evidence="15" type="ORF">EV700_1064</name>
</gene>
<dbReference type="InterPro" id="IPR003594">
    <property type="entry name" value="HATPase_dom"/>
</dbReference>
<keyword evidence="12" id="KW-0472">Membrane</keyword>
<dbReference type="Pfam" id="PF00512">
    <property type="entry name" value="HisKA"/>
    <property type="match status" value="1"/>
</dbReference>
<evidence type="ECO:0000256" key="6">
    <source>
        <dbReference type="ARBA" id="ARBA00022777"/>
    </source>
</evidence>
<dbReference type="PANTHER" id="PTHR45339:SF6">
    <property type="entry name" value="SENSORY HISTIDINE PROTEIN KINASE"/>
    <property type="match status" value="1"/>
</dbReference>
<dbReference type="CDD" id="cd17546">
    <property type="entry name" value="REC_hyHK_CKI1_RcsC-like"/>
    <property type="match status" value="1"/>
</dbReference>
<evidence type="ECO:0000256" key="4">
    <source>
        <dbReference type="ARBA" id="ARBA00022679"/>
    </source>
</evidence>
<name>A0A4Q7ZBT8_9GAMM</name>
<evidence type="ECO:0000256" key="12">
    <source>
        <dbReference type="SAM" id="Phobius"/>
    </source>
</evidence>
<feature type="transmembrane region" description="Helical" evidence="12">
    <location>
        <begin position="165"/>
        <end position="184"/>
    </location>
</feature>
<reference evidence="15 16" key="1">
    <citation type="submission" date="2019-02" db="EMBL/GenBank/DDBJ databases">
        <title>Genomic Encyclopedia of Type Strains, Phase IV (KMG-IV): sequencing the most valuable type-strain genomes for metagenomic binning, comparative biology and taxonomic classification.</title>
        <authorList>
            <person name="Goeker M."/>
        </authorList>
    </citation>
    <scope>NUCLEOTIDE SEQUENCE [LARGE SCALE GENOMIC DNA]</scope>
    <source>
        <strain evidence="15 16">DSM 105135</strain>
    </source>
</reference>
<dbReference type="PANTHER" id="PTHR45339">
    <property type="entry name" value="HYBRID SIGNAL TRANSDUCTION HISTIDINE KINASE J"/>
    <property type="match status" value="1"/>
</dbReference>
<keyword evidence="3 11" id="KW-0597">Phosphoprotein</keyword>
<evidence type="ECO:0000259" key="14">
    <source>
        <dbReference type="PROSITE" id="PS50110"/>
    </source>
</evidence>
<evidence type="ECO:0000256" key="11">
    <source>
        <dbReference type="PROSITE-ProRule" id="PRU00169"/>
    </source>
</evidence>
<evidence type="ECO:0000259" key="13">
    <source>
        <dbReference type="PROSITE" id="PS50109"/>
    </source>
</evidence>
<dbReference type="EMBL" id="SHKX01000010">
    <property type="protein sequence ID" value="RZU48092.1"/>
    <property type="molecule type" value="Genomic_DNA"/>
</dbReference>
<evidence type="ECO:0000256" key="10">
    <source>
        <dbReference type="ARBA" id="ARBA00068150"/>
    </source>
</evidence>
<dbReference type="Pfam" id="PF02518">
    <property type="entry name" value="HATPase_c"/>
    <property type="match status" value="1"/>
</dbReference>
<dbReference type="EC" id="2.7.13.3" evidence="2"/>
<feature type="modified residue" description="4-aspartylphosphate" evidence="11">
    <location>
        <position position="530"/>
    </location>
</feature>
<keyword evidence="7" id="KW-0067">ATP-binding</keyword>
<evidence type="ECO:0000313" key="15">
    <source>
        <dbReference type="EMBL" id="RZU48092.1"/>
    </source>
</evidence>
<dbReference type="GO" id="GO:0005524">
    <property type="term" value="F:ATP binding"/>
    <property type="evidence" value="ECO:0007669"/>
    <property type="project" value="UniProtKB-KW"/>
</dbReference>
<dbReference type="InterPro" id="IPR011006">
    <property type="entry name" value="CheY-like_superfamily"/>
</dbReference>
<dbReference type="OrthoDB" id="9797243at2"/>
<dbReference type="AlphaFoldDB" id="A0A4Q7ZBT8"/>
<evidence type="ECO:0000313" key="16">
    <source>
        <dbReference type="Proteomes" id="UP000292423"/>
    </source>
</evidence>
<dbReference type="SUPFAM" id="SSF47384">
    <property type="entry name" value="Homodimeric domain of signal transducing histidine kinase"/>
    <property type="match status" value="1"/>
</dbReference>
<dbReference type="GO" id="GO:0000155">
    <property type="term" value="F:phosphorelay sensor kinase activity"/>
    <property type="evidence" value="ECO:0007669"/>
    <property type="project" value="InterPro"/>
</dbReference>
<dbReference type="Gene3D" id="3.30.565.10">
    <property type="entry name" value="Histidine kinase-like ATPase, C-terminal domain"/>
    <property type="match status" value="1"/>
</dbReference>
<dbReference type="CDD" id="cd00082">
    <property type="entry name" value="HisKA"/>
    <property type="match status" value="1"/>
</dbReference>
<sequence>MPRTPPPEPEPADTPLTARDFAESEQRRRLDYLLKVGGSVCLLMAAIMGSFVSPGLGLLNAVGGVCLFACLRWALAGPGTGRIEAGLNLAAGLITPVILTNAWLTGQSQSFIMAFMPTIPLVVILICGQRLGAMWMGIAAAAAIGMGVATDLLPAHPVDLPSTVILVLIQLAQIAVFSTYSFAVRRSTEIHIESLDSANRLLTRQKQVIEEQAAALARSLATVQAASQAKSDFLATISHEIRTPLSGVIGLNNLLLDTELTDEQRHFIELAEQSGETLLRLINDLLDVSKIEAGRLELEHLPFDARGLMDDVLRLTHVQTRQKGLGLRDEIEIPQQLSGDAARLRQILTNLLGNAVKFTAQGEITLRCRVLESLTDTVWLRFEVSDTGIGIAPEIQARLFEPFTQADSSTTRRFGGTGLGLAISRSLTELMQGRIGLDSAPGRGSTFWVELPFGRVDSGVQAASRNSGAPARPPADHGQPLVLLVEDHAVNQFITLHMLQQLGCRVETAVNGQAALDAVRHHAFDIVFMDCQMPVMDGLTATCAIRATEAPGEHLPIVALTAQAITGDREQCLAAGMDDYLAKPVTAEELQAVLARWLKPLSPPSGTSG</sequence>
<dbReference type="SMART" id="SM00388">
    <property type="entry name" value="HisKA"/>
    <property type="match status" value="1"/>
</dbReference>
<comment type="caution">
    <text evidence="15">The sequence shown here is derived from an EMBL/GenBank/DDBJ whole genome shotgun (WGS) entry which is preliminary data.</text>
</comment>
<dbReference type="InterPro" id="IPR004358">
    <property type="entry name" value="Sig_transdc_His_kin-like_C"/>
</dbReference>
<protein>
    <recommendedName>
        <fullName evidence="10">Sensory/regulatory protein RpfC</fullName>
        <ecNumber evidence="2">2.7.13.3</ecNumber>
    </recommendedName>
</protein>
<accession>A0A4Q7ZBT8</accession>
<proteinExistence type="predicted"/>
<dbReference type="SUPFAM" id="SSF52172">
    <property type="entry name" value="CheY-like"/>
    <property type="match status" value="1"/>
</dbReference>
<dbReference type="InterPro" id="IPR036097">
    <property type="entry name" value="HisK_dim/P_sf"/>
</dbReference>
<dbReference type="CDD" id="cd16922">
    <property type="entry name" value="HATPase_EvgS-ArcB-TorS-like"/>
    <property type="match status" value="1"/>
</dbReference>
<evidence type="ECO:0000256" key="8">
    <source>
        <dbReference type="ARBA" id="ARBA00023012"/>
    </source>
</evidence>
<dbReference type="PROSITE" id="PS50109">
    <property type="entry name" value="HIS_KIN"/>
    <property type="match status" value="1"/>
</dbReference>
<keyword evidence="12" id="KW-0812">Transmembrane</keyword>
<feature type="transmembrane region" description="Helical" evidence="12">
    <location>
        <begin position="110"/>
        <end position="127"/>
    </location>
</feature>
<keyword evidence="8" id="KW-0902">Two-component regulatory system</keyword>
<keyword evidence="4" id="KW-0808">Transferase</keyword>
<dbReference type="RefSeq" id="WP_130411411.1">
    <property type="nucleotide sequence ID" value="NZ_SHKX01000010.1"/>
</dbReference>
<dbReference type="PROSITE" id="PS50110">
    <property type="entry name" value="RESPONSE_REGULATORY"/>
    <property type="match status" value="1"/>
</dbReference>
<evidence type="ECO:0000256" key="5">
    <source>
        <dbReference type="ARBA" id="ARBA00022741"/>
    </source>
</evidence>
<feature type="transmembrane region" description="Helical" evidence="12">
    <location>
        <begin position="87"/>
        <end position="104"/>
    </location>
</feature>
<dbReference type="FunFam" id="1.10.287.130:FF:000002">
    <property type="entry name" value="Two-component osmosensing histidine kinase"/>
    <property type="match status" value="1"/>
</dbReference>
<keyword evidence="6 15" id="KW-0418">Kinase</keyword>
<dbReference type="Gene3D" id="1.10.287.130">
    <property type="match status" value="1"/>
</dbReference>
<feature type="domain" description="Histidine kinase" evidence="13">
    <location>
        <begin position="236"/>
        <end position="455"/>
    </location>
</feature>
<comment type="catalytic activity">
    <reaction evidence="1">
        <text>ATP + protein L-histidine = ADP + protein N-phospho-L-histidine.</text>
        <dbReference type="EC" id="2.7.13.3"/>
    </reaction>
</comment>
<dbReference type="FunFam" id="3.30.565.10:FF:000010">
    <property type="entry name" value="Sensor histidine kinase RcsC"/>
    <property type="match status" value="1"/>
</dbReference>
<feature type="transmembrane region" description="Helical" evidence="12">
    <location>
        <begin position="134"/>
        <end position="153"/>
    </location>
</feature>
<dbReference type="InterPro" id="IPR036890">
    <property type="entry name" value="HATPase_C_sf"/>
</dbReference>
<keyword evidence="12" id="KW-1133">Transmembrane helix</keyword>
<dbReference type="InterPro" id="IPR003661">
    <property type="entry name" value="HisK_dim/P_dom"/>
</dbReference>
<evidence type="ECO:0000256" key="3">
    <source>
        <dbReference type="ARBA" id="ARBA00022553"/>
    </source>
</evidence>
<evidence type="ECO:0000256" key="9">
    <source>
        <dbReference type="ARBA" id="ARBA00064003"/>
    </source>
</evidence>
<evidence type="ECO:0000256" key="1">
    <source>
        <dbReference type="ARBA" id="ARBA00000085"/>
    </source>
</evidence>
<comment type="subunit">
    <text evidence="9">At low DSF concentrations, interacts with RpfF.</text>
</comment>
<evidence type="ECO:0000256" key="7">
    <source>
        <dbReference type="ARBA" id="ARBA00022840"/>
    </source>
</evidence>
<dbReference type="Proteomes" id="UP000292423">
    <property type="component" value="Unassembled WGS sequence"/>
</dbReference>
<dbReference type="InterPro" id="IPR005467">
    <property type="entry name" value="His_kinase_dom"/>
</dbReference>
<dbReference type="PRINTS" id="PR00344">
    <property type="entry name" value="BCTRLSENSOR"/>
</dbReference>
<dbReference type="Pfam" id="PF00072">
    <property type="entry name" value="Response_reg"/>
    <property type="match status" value="1"/>
</dbReference>
<organism evidence="15 16">
    <name type="scientific">Fluviicoccus keumensis</name>
    <dbReference type="NCBI Taxonomy" id="1435465"/>
    <lineage>
        <taxon>Bacteria</taxon>
        <taxon>Pseudomonadati</taxon>
        <taxon>Pseudomonadota</taxon>
        <taxon>Gammaproteobacteria</taxon>
        <taxon>Moraxellales</taxon>
        <taxon>Moraxellaceae</taxon>
        <taxon>Fluviicoccus</taxon>
    </lineage>
</organism>
<dbReference type="SMART" id="SM00387">
    <property type="entry name" value="HATPase_c"/>
    <property type="match status" value="1"/>
</dbReference>